<keyword evidence="3" id="KW-0813">Transport</keyword>
<dbReference type="Proteomes" id="UP001182908">
    <property type="component" value="Chromosome"/>
</dbReference>
<dbReference type="InterPro" id="IPR034294">
    <property type="entry name" value="Aquaporin_transptr"/>
</dbReference>
<feature type="transmembrane region" description="Helical" evidence="8">
    <location>
        <begin position="38"/>
        <end position="60"/>
    </location>
</feature>
<evidence type="ECO:0000313" key="10">
    <source>
        <dbReference type="Proteomes" id="UP001182908"/>
    </source>
</evidence>
<comment type="similarity">
    <text evidence="2">Belongs to the MIP/aquaporin (TC 1.A.8) family.</text>
</comment>
<dbReference type="InterPro" id="IPR023271">
    <property type="entry name" value="Aquaporin-like"/>
</dbReference>
<dbReference type="GeneID" id="84231132"/>
<keyword evidence="7 8" id="KW-0472">Membrane</keyword>
<feature type="transmembrane region" description="Helical" evidence="8">
    <location>
        <begin position="203"/>
        <end position="223"/>
    </location>
</feature>
<evidence type="ECO:0000256" key="3">
    <source>
        <dbReference type="ARBA" id="ARBA00022448"/>
    </source>
</evidence>
<sequence>MIPSLSTSLRKYIAEFIGTFTLVFIAAGSNAVDHISHGILGLTGMAIATGVTVMVMIYAIGHISGAHINPAVTIAMSVTGKMGTRDSFAYIISQVAGACAASFMLMEMFPSAVGSVHLGATSLGTNISPAAGMVIEAILTFLLVFTIFGVAVDSRSPPGLAGFTIGAFVLLAILIGGPVTGASMNPARSFGPALMAGYWTDHLVYWIGPIIGGIVAALVYDNVFISDAVVEERGDAVGDGV</sequence>
<dbReference type="PROSITE" id="PS00221">
    <property type="entry name" value="MIP"/>
    <property type="match status" value="1"/>
</dbReference>
<evidence type="ECO:0000256" key="8">
    <source>
        <dbReference type="SAM" id="Phobius"/>
    </source>
</evidence>
<dbReference type="InterPro" id="IPR000425">
    <property type="entry name" value="MIP"/>
</dbReference>
<dbReference type="AlphaFoldDB" id="A0AA51YM48"/>
<dbReference type="Pfam" id="PF00230">
    <property type="entry name" value="MIP"/>
    <property type="match status" value="1"/>
</dbReference>
<organism evidence="9 10">
    <name type="scientific">Methanolobus sediminis</name>
    <dbReference type="NCBI Taxonomy" id="3072978"/>
    <lineage>
        <taxon>Archaea</taxon>
        <taxon>Methanobacteriati</taxon>
        <taxon>Methanobacteriota</taxon>
        <taxon>Stenosarchaea group</taxon>
        <taxon>Methanomicrobia</taxon>
        <taxon>Methanosarcinales</taxon>
        <taxon>Methanosarcinaceae</taxon>
        <taxon>Methanolobus</taxon>
    </lineage>
</organism>
<evidence type="ECO:0000256" key="4">
    <source>
        <dbReference type="ARBA" id="ARBA00022475"/>
    </source>
</evidence>
<dbReference type="KEGG" id="mseb:RE474_00405"/>
<evidence type="ECO:0000256" key="5">
    <source>
        <dbReference type="ARBA" id="ARBA00022692"/>
    </source>
</evidence>
<dbReference type="SUPFAM" id="SSF81338">
    <property type="entry name" value="Aquaporin-like"/>
    <property type="match status" value="1"/>
</dbReference>
<feature type="transmembrane region" description="Helical" evidence="8">
    <location>
        <begin position="88"/>
        <end position="110"/>
    </location>
</feature>
<dbReference type="PANTHER" id="PTHR19139">
    <property type="entry name" value="AQUAPORIN TRANSPORTER"/>
    <property type="match status" value="1"/>
</dbReference>
<dbReference type="PANTHER" id="PTHR19139:SF199">
    <property type="entry name" value="MIP17260P"/>
    <property type="match status" value="1"/>
</dbReference>
<dbReference type="GO" id="GO:0015250">
    <property type="term" value="F:water channel activity"/>
    <property type="evidence" value="ECO:0007669"/>
    <property type="project" value="TreeGrafter"/>
</dbReference>
<keyword evidence="4" id="KW-1003">Cell membrane</keyword>
<keyword evidence="10" id="KW-1185">Reference proteome</keyword>
<name>A0AA51YM48_9EURY</name>
<feature type="transmembrane region" description="Helical" evidence="8">
    <location>
        <begin position="12"/>
        <end position="32"/>
    </location>
</feature>
<dbReference type="PRINTS" id="PR00783">
    <property type="entry name" value="MINTRINSICP"/>
</dbReference>
<dbReference type="NCBIfam" id="TIGR00861">
    <property type="entry name" value="MIP"/>
    <property type="match status" value="1"/>
</dbReference>
<protein>
    <submittedName>
        <fullName evidence="9">MIP/aquaporin family protein</fullName>
    </submittedName>
</protein>
<gene>
    <name evidence="9" type="ORF">RE474_00405</name>
</gene>
<evidence type="ECO:0000256" key="1">
    <source>
        <dbReference type="ARBA" id="ARBA00004651"/>
    </source>
</evidence>
<feature type="transmembrane region" description="Helical" evidence="8">
    <location>
        <begin position="159"/>
        <end position="183"/>
    </location>
</feature>
<dbReference type="CDD" id="cd00333">
    <property type="entry name" value="MIP"/>
    <property type="match status" value="1"/>
</dbReference>
<dbReference type="GO" id="GO:0005886">
    <property type="term" value="C:plasma membrane"/>
    <property type="evidence" value="ECO:0007669"/>
    <property type="project" value="UniProtKB-SubCell"/>
</dbReference>
<proteinExistence type="inferred from homology"/>
<dbReference type="EMBL" id="CP133592">
    <property type="protein sequence ID" value="WMW25213.1"/>
    <property type="molecule type" value="Genomic_DNA"/>
</dbReference>
<feature type="transmembrane region" description="Helical" evidence="8">
    <location>
        <begin position="130"/>
        <end position="152"/>
    </location>
</feature>
<dbReference type="Gene3D" id="1.20.1080.10">
    <property type="entry name" value="Glycerol uptake facilitator protein"/>
    <property type="match status" value="1"/>
</dbReference>
<evidence type="ECO:0000256" key="7">
    <source>
        <dbReference type="ARBA" id="ARBA00023136"/>
    </source>
</evidence>
<evidence type="ECO:0000256" key="6">
    <source>
        <dbReference type="ARBA" id="ARBA00022989"/>
    </source>
</evidence>
<keyword evidence="6 8" id="KW-1133">Transmembrane helix</keyword>
<dbReference type="RefSeq" id="WP_309311020.1">
    <property type="nucleotide sequence ID" value="NZ_CP133592.1"/>
</dbReference>
<comment type="subcellular location">
    <subcellularLocation>
        <location evidence="1">Cell membrane</location>
        <topology evidence="1">Multi-pass membrane protein</topology>
    </subcellularLocation>
</comment>
<keyword evidence="5 8" id="KW-0812">Transmembrane</keyword>
<accession>A0AA51YM48</accession>
<reference evidence="9 10" key="1">
    <citation type="submission" date="2023-08" db="EMBL/GenBank/DDBJ databases">
        <title>Methanolobus mangrovi sp. nov. and Methanolobus sediminis sp. nov, two novel methylotrophic methanogens isolated from mangrove sediments in China.</title>
        <authorList>
            <person name="Zhou J."/>
        </authorList>
    </citation>
    <scope>NUCLEOTIDE SEQUENCE [LARGE SCALE GENOMIC DNA]</scope>
    <source>
        <strain evidence="9 10">FTZ6</strain>
    </source>
</reference>
<evidence type="ECO:0000313" key="9">
    <source>
        <dbReference type="EMBL" id="WMW25213.1"/>
    </source>
</evidence>
<dbReference type="InterPro" id="IPR022357">
    <property type="entry name" value="MIP_CS"/>
</dbReference>
<evidence type="ECO:0000256" key="2">
    <source>
        <dbReference type="ARBA" id="ARBA00006175"/>
    </source>
</evidence>